<protein>
    <submittedName>
        <fullName evidence="1">Uncharacterized protein</fullName>
    </submittedName>
</protein>
<gene>
    <name evidence="1" type="ORF">Pcinc_023590</name>
</gene>
<evidence type="ECO:0000313" key="1">
    <source>
        <dbReference type="EMBL" id="KAK3871249.1"/>
    </source>
</evidence>
<dbReference type="EMBL" id="JAWQEG010002544">
    <property type="protein sequence ID" value="KAK3871249.1"/>
    <property type="molecule type" value="Genomic_DNA"/>
</dbReference>
<accession>A0AAE1FD78</accession>
<dbReference type="Proteomes" id="UP001286313">
    <property type="component" value="Unassembled WGS sequence"/>
</dbReference>
<keyword evidence="2" id="KW-1185">Reference proteome</keyword>
<proteinExistence type="predicted"/>
<evidence type="ECO:0000313" key="2">
    <source>
        <dbReference type="Proteomes" id="UP001286313"/>
    </source>
</evidence>
<sequence>MISECRPRSHCQPSLCCWYSSWDGMELEVVGRNEVYPGIPGWSEMSSSLFKNTRRFFGRHSLESSQALANYNNINHRFKNYFIHPQIQYEESLTDKLKDNPKSFHQYIRGTKVGAPSVGPLKCSDGSLTEQCDTMAEMFVTDFASVFKMGIPRPSPHQVYHGALDAVHITLFDVSARLGKLDSSSCMGPNGLHPWLLKSCPALAYPIFLYFWLV</sequence>
<name>A0AAE1FD78_PETCI</name>
<comment type="caution">
    <text evidence="1">The sequence shown here is derived from an EMBL/GenBank/DDBJ whole genome shotgun (WGS) entry which is preliminary data.</text>
</comment>
<reference evidence="1" key="1">
    <citation type="submission" date="2023-10" db="EMBL/GenBank/DDBJ databases">
        <title>Genome assemblies of two species of porcelain crab, Petrolisthes cinctipes and Petrolisthes manimaculis (Anomura: Porcellanidae).</title>
        <authorList>
            <person name="Angst P."/>
        </authorList>
    </citation>
    <scope>NUCLEOTIDE SEQUENCE</scope>
    <source>
        <strain evidence="1">PB745_01</strain>
        <tissue evidence="1">Gill</tissue>
    </source>
</reference>
<organism evidence="1 2">
    <name type="scientific">Petrolisthes cinctipes</name>
    <name type="common">Flat porcelain crab</name>
    <dbReference type="NCBI Taxonomy" id="88211"/>
    <lineage>
        <taxon>Eukaryota</taxon>
        <taxon>Metazoa</taxon>
        <taxon>Ecdysozoa</taxon>
        <taxon>Arthropoda</taxon>
        <taxon>Crustacea</taxon>
        <taxon>Multicrustacea</taxon>
        <taxon>Malacostraca</taxon>
        <taxon>Eumalacostraca</taxon>
        <taxon>Eucarida</taxon>
        <taxon>Decapoda</taxon>
        <taxon>Pleocyemata</taxon>
        <taxon>Anomura</taxon>
        <taxon>Galatheoidea</taxon>
        <taxon>Porcellanidae</taxon>
        <taxon>Petrolisthes</taxon>
    </lineage>
</organism>
<dbReference type="AlphaFoldDB" id="A0AAE1FD78"/>